<protein>
    <submittedName>
        <fullName evidence="2">Uncharacterized protein</fullName>
    </submittedName>
</protein>
<gene>
    <name evidence="2" type="ORF">FYJ63_09450</name>
</gene>
<proteinExistence type="predicted"/>
<comment type="caution">
    <text evidence="2">The sequence shown here is derived from an EMBL/GenBank/DDBJ whole genome shotgun (WGS) entry which is preliminary data.</text>
</comment>
<sequence length="93" mass="10459">MHQSVKAATATLLISAGVAAFSYLAIPPFKESVDEFIKKFRADMGEREDELIEALSSTEEEVQAARETWDGRKSYKGRHLDDSSLDDDDLMFE</sequence>
<dbReference type="EMBL" id="VUMY01000019">
    <property type="protein sequence ID" value="MST50442.1"/>
    <property type="molecule type" value="Genomic_DNA"/>
</dbReference>
<reference evidence="2 3" key="1">
    <citation type="submission" date="2019-08" db="EMBL/GenBank/DDBJ databases">
        <title>In-depth cultivation of the pig gut microbiome towards novel bacterial diversity and tailored functional studies.</title>
        <authorList>
            <person name="Wylensek D."/>
            <person name="Hitch T.C.A."/>
            <person name="Clavel T."/>
        </authorList>
    </citation>
    <scope>NUCLEOTIDE SEQUENCE [LARGE SCALE GENOMIC DNA]</scope>
    <source>
        <strain evidence="2 3">RF-GAM-744-WT-7</strain>
    </source>
</reference>
<feature type="region of interest" description="Disordered" evidence="1">
    <location>
        <begin position="74"/>
        <end position="93"/>
    </location>
</feature>
<name>A0A7K0K4N7_9ACTO</name>
<dbReference type="RefSeq" id="WP_154546114.1">
    <property type="nucleotide sequence ID" value="NZ_JAQYQY010000026.1"/>
</dbReference>
<dbReference type="Proteomes" id="UP000442535">
    <property type="component" value="Unassembled WGS sequence"/>
</dbReference>
<keyword evidence="3" id="KW-1185">Reference proteome</keyword>
<evidence type="ECO:0000256" key="1">
    <source>
        <dbReference type="SAM" id="MobiDB-lite"/>
    </source>
</evidence>
<accession>A0A7K0K4N7</accession>
<evidence type="ECO:0000313" key="3">
    <source>
        <dbReference type="Proteomes" id="UP000442535"/>
    </source>
</evidence>
<dbReference type="AlphaFoldDB" id="A0A7K0K4N7"/>
<feature type="compositionally biased region" description="Acidic residues" evidence="1">
    <location>
        <begin position="83"/>
        <end position="93"/>
    </location>
</feature>
<organism evidence="2 3">
    <name type="scientific">Mobiluncus porci</name>
    <dbReference type="NCBI Taxonomy" id="2652278"/>
    <lineage>
        <taxon>Bacteria</taxon>
        <taxon>Bacillati</taxon>
        <taxon>Actinomycetota</taxon>
        <taxon>Actinomycetes</taxon>
        <taxon>Actinomycetales</taxon>
        <taxon>Actinomycetaceae</taxon>
        <taxon>Mobiluncus</taxon>
    </lineage>
</organism>
<evidence type="ECO:0000313" key="2">
    <source>
        <dbReference type="EMBL" id="MST50442.1"/>
    </source>
</evidence>